<accession>A0AAV3UFB8</accession>
<sequence>MFVVSAVGFGFLLWFFQGRPDELTISISISGGRDFLPLFAGLGVFVGTLVVHEAIHGLVFRRLGYRVSYGFEPRIPALYTAAFGQFVTRRDNMLVGVAPLVVMTLVGIPLLAGPMPVALAAYFALLVNTSGAVGDLYLLWRLRRMPTETVLYDTDIRHSYIFEPASDTAIGVGKLEQNR</sequence>
<organism evidence="2 3">
    <name type="scientific">Haladaptatus pallidirubidus</name>
    <dbReference type="NCBI Taxonomy" id="1008152"/>
    <lineage>
        <taxon>Archaea</taxon>
        <taxon>Methanobacteriati</taxon>
        <taxon>Methanobacteriota</taxon>
        <taxon>Stenosarchaea group</taxon>
        <taxon>Halobacteria</taxon>
        <taxon>Halobacteriales</taxon>
        <taxon>Haladaptataceae</taxon>
        <taxon>Haladaptatus</taxon>
    </lineage>
</organism>
<dbReference type="InterPro" id="IPR021683">
    <property type="entry name" value="DUF3267"/>
</dbReference>
<feature type="transmembrane region" description="Helical" evidence="1">
    <location>
        <begin position="36"/>
        <end position="60"/>
    </location>
</feature>
<keyword evidence="1" id="KW-0812">Transmembrane</keyword>
<evidence type="ECO:0000313" key="2">
    <source>
        <dbReference type="EMBL" id="GAA5047109.1"/>
    </source>
</evidence>
<keyword evidence="1" id="KW-1133">Transmembrane helix</keyword>
<protein>
    <submittedName>
        <fullName evidence="2">DUF3267 domain-containing protein</fullName>
    </submittedName>
</protein>
<dbReference type="Proteomes" id="UP001501729">
    <property type="component" value="Unassembled WGS sequence"/>
</dbReference>
<keyword evidence="1" id="KW-0472">Membrane</keyword>
<evidence type="ECO:0000313" key="3">
    <source>
        <dbReference type="Proteomes" id="UP001501729"/>
    </source>
</evidence>
<proteinExistence type="predicted"/>
<feature type="transmembrane region" description="Helical" evidence="1">
    <location>
        <begin position="119"/>
        <end position="140"/>
    </location>
</feature>
<keyword evidence="3" id="KW-1185">Reference proteome</keyword>
<comment type="caution">
    <text evidence="2">The sequence shown here is derived from an EMBL/GenBank/DDBJ whole genome shotgun (WGS) entry which is preliminary data.</text>
</comment>
<reference evidence="2 3" key="1">
    <citation type="journal article" date="2019" name="Int. J. Syst. Evol. Microbiol.">
        <title>The Global Catalogue of Microorganisms (GCM) 10K type strain sequencing project: providing services to taxonomists for standard genome sequencing and annotation.</title>
        <authorList>
            <consortium name="The Broad Institute Genomics Platform"/>
            <consortium name="The Broad Institute Genome Sequencing Center for Infectious Disease"/>
            <person name="Wu L."/>
            <person name="Ma J."/>
        </authorList>
    </citation>
    <scope>NUCLEOTIDE SEQUENCE [LARGE SCALE GENOMIC DNA]</scope>
    <source>
        <strain evidence="2 3">JCM 17504</strain>
    </source>
</reference>
<name>A0AAV3UFB8_9EURY</name>
<gene>
    <name evidence="2" type="ORF">GCM10025751_17230</name>
</gene>
<dbReference type="AlphaFoldDB" id="A0AAV3UFB8"/>
<evidence type="ECO:0000256" key="1">
    <source>
        <dbReference type="SAM" id="Phobius"/>
    </source>
</evidence>
<dbReference type="Pfam" id="PF11667">
    <property type="entry name" value="DUF3267"/>
    <property type="match status" value="1"/>
</dbReference>
<dbReference type="EMBL" id="BAABKX010000001">
    <property type="protein sequence ID" value="GAA5047109.1"/>
    <property type="molecule type" value="Genomic_DNA"/>
</dbReference>
<feature type="transmembrane region" description="Helical" evidence="1">
    <location>
        <begin position="93"/>
        <end position="113"/>
    </location>
</feature>